<evidence type="ECO:0000313" key="3">
    <source>
        <dbReference type="Proteomes" id="UP001281761"/>
    </source>
</evidence>
<gene>
    <name evidence="2" type="ORF">BLNAU_3979</name>
</gene>
<reference evidence="2 3" key="1">
    <citation type="journal article" date="2022" name="bioRxiv">
        <title>Genomics of Preaxostyla Flagellates Illuminates Evolutionary Transitions and the Path Towards Mitochondrial Loss.</title>
        <authorList>
            <person name="Novak L.V.F."/>
            <person name="Treitli S.C."/>
            <person name="Pyrih J."/>
            <person name="Halakuc P."/>
            <person name="Pipaliya S.V."/>
            <person name="Vacek V."/>
            <person name="Brzon O."/>
            <person name="Soukal P."/>
            <person name="Eme L."/>
            <person name="Dacks J.B."/>
            <person name="Karnkowska A."/>
            <person name="Elias M."/>
            <person name="Hampl V."/>
        </authorList>
    </citation>
    <scope>NUCLEOTIDE SEQUENCE [LARGE SCALE GENOMIC DNA]</scope>
    <source>
        <strain evidence="2">NAU3</strain>
        <tissue evidence="2">Gut</tissue>
    </source>
</reference>
<keyword evidence="1" id="KW-0732">Signal</keyword>
<accession>A0ABQ9YBR0</accession>
<evidence type="ECO:0000256" key="1">
    <source>
        <dbReference type="SAM" id="SignalP"/>
    </source>
</evidence>
<organism evidence="2 3">
    <name type="scientific">Blattamonas nauphoetae</name>
    <dbReference type="NCBI Taxonomy" id="2049346"/>
    <lineage>
        <taxon>Eukaryota</taxon>
        <taxon>Metamonada</taxon>
        <taxon>Preaxostyla</taxon>
        <taxon>Oxymonadida</taxon>
        <taxon>Blattamonas</taxon>
    </lineage>
</organism>
<proteinExistence type="predicted"/>
<comment type="caution">
    <text evidence="2">The sequence shown here is derived from an EMBL/GenBank/DDBJ whole genome shotgun (WGS) entry which is preliminary data.</text>
</comment>
<evidence type="ECO:0000313" key="2">
    <source>
        <dbReference type="EMBL" id="KAK2961211.1"/>
    </source>
</evidence>
<dbReference type="Proteomes" id="UP001281761">
    <property type="component" value="Unassembled WGS sequence"/>
</dbReference>
<name>A0ABQ9YBR0_9EUKA</name>
<dbReference type="EMBL" id="JARBJD010000018">
    <property type="protein sequence ID" value="KAK2961211.1"/>
    <property type="molecule type" value="Genomic_DNA"/>
</dbReference>
<feature type="signal peptide" evidence="1">
    <location>
        <begin position="1"/>
        <end position="23"/>
    </location>
</feature>
<sequence length="261" mass="28994">MSWNGRLFSTLILLEQLLAPIHKLMVSVQADSLSIFSLKSEFTDTLSDLLSHLSPSTLLGTISHKSLLKADQEILTIVNETTMLGSDLHDQLLRELISTDDPHCESRSGFSHLTDQFGHLFSDISEMSMDDDLFNQLPTQVTRWVSPSVNGIFIRCFHESQCSRRFASSFRTGLSNTTLETLFLVSEKGPDSLSEAEFANQEKSPHKVSGSYRKAKFTGSLGGLDGADGRLGTLHRGNYPLNVLGKKEEKNSCFNLCMIVF</sequence>
<feature type="chain" id="PRO_5046032146" evidence="1">
    <location>
        <begin position="24"/>
        <end position="261"/>
    </location>
</feature>
<keyword evidence="3" id="KW-1185">Reference proteome</keyword>
<protein>
    <submittedName>
        <fullName evidence="2">Uncharacterized protein</fullName>
    </submittedName>
</protein>